<evidence type="ECO:0000313" key="2">
    <source>
        <dbReference type="Proteomes" id="UP000006671"/>
    </source>
</evidence>
<sequence length="561" mass="64244">MSTTSSSSNDKSAAASVRLPVTILLHPFFVPSSKQLPAVSSSSSLSSPGLLSMSNSQTLSTSSGDSANFPTSPTSFGSIMINETTSTNSSEENLSGEDLEVQSVFELRNHFLEFVERRFSLANEFEIKFLFLEYFLDPVTEKVYTNKIFKNLFDVQLRLDKFCQQILQNRMAFDILEVEKQKSETPDQTLFYLKNIPKNLSYREFRHESLREFLHSQMEFCNNQVEQVLRREPGDTKTVGVLDEIQIICDMFLLELSDWFSLFEQKKKKIVQKWLNSSISNQTLPKYVLEIYKKKKEVHEKAKEYKFGSQDLNTGTVIENDWRFTRWMCLEHSTHWNVTFTDMPSIIQLSSNEDFSKENLALINNKTIGYVNASMDDVVKATYSEYHFDTLLPKVEYLKYIPINKSSSTGKYGAVLLNSKFDSRTIGLVISSKSEFIGEKMVENSFLIKSSDFEKNSAKSALVSSRIYKMVDKNRVRYVQTRSFNIGAMLNKNILTSTSSALKKLSQTTHSGLLNSIKEYKQNGFKAPDKDSNLLAKVLYDYCSNYCEKDLEQLYNNQGTP</sequence>
<dbReference type="AlphaFoldDB" id="D2VLQ2"/>
<dbReference type="Proteomes" id="UP000006671">
    <property type="component" value="Unassembled WGS sequence"/>
</dbReference>
<organism evidence="2">
    <name type="scientific">Naegleria gruberi</name>
    <name type="common">Amoeba</name>
    <dbReference type="NCBI Taxonomy" id="5762"/>
    <lineage>
        <taxon>Eukaryota</taxon>
        <taxon>Discoba</taxon>
        <taxon>Heterolobosea</taxon>
        <taxon>Tetramitia</taxon>
        <taxon>Eutetramitia</taxon>
        <taxon>Vahlkampfiidae</taxon>
        <taxon>Naegleria</taxon>
    </lineage>
</organism>
<name>D2VLQ2_NAEGR</name>
<dbReference type="KEGG" id="ngr:NAEGRDRAFT_58619"/>
<proteinExistence type="predicted"/>
<dbReference type="EMBL" id="GG738881">
    <property type="protein sequence ID" value="EFC42177.1"/>
    <property type="molecule type" value="Genomic_DNA"/>
</dbReference>
<keyword evidence="2" id="KW-1185">Reference proteome</keyword>
<dbReference type="RefSeq" id="XP_002674921.1">
    <property type="nucleotide sequence ID" value="XM_002674875.1"/>
</dbReference>
<protein>
    <submittedName>
        <fullName evidence="1">Uncharacterized protein</fullName>
    </submittedName>
</protein>
<evidence type="ECO:0000313" key="1">
    <source>
        <dbReference type="EMBL" id="EFC42177.1"/>
    </source>
</evidence>
<dbReference type="VEuPathDB" id="AmoebaDB:NAEGRDRAFT_58619"/>
<dbReference type="GeneID" id="8851675"/>
<reference evidence="1 2" key="1">
    <citation type="journal article" date="2010" name="Cell">
        <title>The genome of Naegleria gruberi illuminates early eukaryotic versatility.</title>
        <authorList>
            <person name="Fritz-Laylin L.K."/>
            <person name="Prochnik S.E."/>
            <person name="Ginger M.L."/>
            <person name="Dacks J.B."/>
            <person name="Carpenter M.L."/>
            <person name="Field M.C."/>
            <person name="Kuo A."/>
            <person name="Paredez A."/>
            <person name="Chapman J."/>
            <person name="Pham J."/>
            <person name="Shu S."/>
            <person name="Neupane R."/>
            <person name="Cipriano M."/>
            <person name="Mancuso J."/>
            <person name="Tu H."/>
            <person name="Salamov A."/>
            <person name="Lindquist E."/>
            <person name="Shapiro H."/>
            <person name="Lucas S."/>
            <person name="Grigoriev I.V."/>
            <person name="Cande W.Z."/>
            <person name="Fulton C."/>
            <person name="Rokhsar D.S."/>
            <person name="Dawson S.C."/>
        </authorList>
    </citation>
    <scope>NUCLEOTIDE SEQUENCE [LARGE SCALE GENOMIC DNA]</scope>
    <source>
        <strain evidence="1 2">NEG-M</strain>
    </source>
</reference>
<gene>
    <name evidence="1" type="ORF">NAEGRDRAFT_58619</name>
</gene>
<dbReference type="InParanoid" id="D2VLQ2"/>
<accession>D2VLQ2</accession>